<proteinExistence type="predicted"/>
<organism evidence="2">
    <name type="scientific">Rhipicephalus appendiculatus</name>
    <name type="common">Brown ear tick</name>
    <dbReference type="NCBI Taxonomy" id="34631"/>
    <lineage>
        <taxon>Eukaryota</taxon>
        <taxon>Metazoa</taxon>
        <taxon>Ecdysozoa</taxon>
        <taxon>Arthropoda</taxon>
        <taxon>Chelicerata</taxon>
        <taxon>Arachnida</taxon>
        <taxon>Acari</taxon>
        <taxon>Parasitiformes</taxon>
        <taxon>Ixodida</taxon>
        <taxon>Ixodoidea</taxon>
        <taxon>Ixodidae</taxon>
        <taxon>Rhipicephalinae</taxon>
        <taxon>Rhipicephalus</taxon>
        <taxon>Rhipicephalus</taxon>
    </lineage>
</organism>
<keyword evidence="1" id="KW-0472">Membrane</keyword>
<accession>A0A131YUA0</accession>
<evidence type="ECO:0000256" key="1">
    <source>
        <dbReference type="SAM" id="Phobius"/>
    </source>
</evidence>
<sequence>MKPMLPLFPQCFSGHCSFFVLFIASLHIFAAFTIFPVFVLMQHFIDEAQESDDSHDISIVHKFAQLHDSFYRCVNFVWWEKLCEYSVQFVAN</sequence>
<keyword evidence="1" id="KW-1133">Transmembrane helix</keyword>
<name>A0A131YUA0_RHIAP</name>
<feature type="transmembrane region" description="Helical" evidence="1">
    <location>
        <begin position="12"/>
        <end position="40"/>
    </location>
</feature>
<evidence type="ECO:0000313" key="2">
    <source>
        <dbReference type="EMBL" id="JAP82803.1"/>
    </source>
</evidence>
<dbReference type="AlphaFoldDB" id="A0A131YUA0"/>
<reference evidence="2" key="1">
    <citation type="journal article" date="2016" name="Ticks Tick Borne Dis.">
        <title>De novo assembly and annotation of the salivary gland transcriptome of Rhipicephalus appendiculatus male and female ticks during blood feeding.</title>
        <authorList>
            <person name="de Castro M.H."/>
            <person name="de Klerk D."/>
            <person name="Pienaar R."/>
            <person name="Latif A.A."/>
            <person name="Rees D.J."/>
            <person name="Mans B.J."/>
        </authorList>
    </citation>
    <scope>NUCLEOTIDE SEQUENCE</scope>
    <source>
        <tissue evidence="2">Salivary glands</tissue>
    </source>
</reference>
<dbReference type="EMBL" id="GEDV01005754">
    <property type="protein sequence ID" value="JAP82803.1"/>
    <property type="molecule type" value="Transcribed_RNA"/>
</dbReference>
<protein>
    <submittedName>
        <fullName evidence="2">Uncharacterized protein</fullName>
    </submittedName>
</protein>
<keyword evidence="1" id="KW-0812">Transmembrane</keyword>